<proteinExistence type="predicted"/>
<dbReference type="SUPFAM" id="SSF53383">
    <property type="entry name" value="PLP-dependent transferases"/>
    <property type="match status" value="1"/>
</dbReference>
<feature type="domain" description="Aminotransferase class I/classII large" evidence="4">
    <location>
        <begin position="8"/>
        <end position="104"/>
    </location>
</feature>
<evidence type="ECO:0000313" key="5">
    <source>
        <dbReference type="EMBL" id="GAL04609.1"/>
    </source>
</evidence>
<evidence type="ECO:0000259" key="4">
    <source>
        <dbReference type="Pfam" id="PF00155"/>
    </source>
</evidence>
<dbReference type="Gene3D" id="3.90.1150.10">
    <property type="entry name" value="Aspartate Aminotransferase, domain 1"/>
    <property type="match status" value="1"/>
</dbReference>
<dbReference type="PANTHER" id="PTHR43525:SF1">
    <property type="entry name" value="PROTEIN MALY"/>
    <property type="match status" value="1"/>
</dbReference>
<dbReference type="Proteomes" id="UP000029227">
    <property type="component" value="Unassembled WGS sequence"/>
</dbReference>
<accession>A0A090QS05</accession>
<sequence>MAYNNGGEWLDALKEYLHQNLTFVAEQLNGHYPEIGYQVPEGTYLAWIDLNPLNIDMDALQQVLIKDYKVAIMRGDTYGPEGKGYIRLNVGCPRSKVEAGVNALVGAIRQLKG</sequence>
<dbReference type="InterPro" id="IPR015424">
    <property type="entry name" value="PyrdxlP-dep_Trfase"/>
</dbReference>
<dbReference type="InterPro" id="IPR004839">
    <property type="entry name" value="Aminotransferase_I/II_large"/>
</dbReference>
<evidence type="ECO:0000256" key="3">
    <source>
        <dbReference type="ARBA" id="ARBA00023239"/>
    </source>
</evidence>
<organism evidence="5 6">
    <name type="scientific">Photobacterium aphoticum</name>
    <dbReference type="NCBI Taxonomy" id="754436"/>
    <lineage>
        <taxon>Bacteria</taxon>
        <taxon>Pseudomonadati</taxon>
        <taxon>Pseudomonadota</taxon>
        <taxon>Gammaproteobacteria</taxon>
        <taxon>Vibrionales</taxon>
        <taxon>Vibrionaceae</taxon>
        <taxon>Photobacterium</taxon>
    </lineage>
</organism>
<protein>
    <submittedName>
        <fullName evidence="5">Cystathionine beta-lyase</fullName>
        <ecNumber evidence="5">4.4.1.8</ecNumber>
    </submittedName>
</protein>
<dbReference type="GO" id="GO:0016829">
    <property type="term" value="F:lyase activity"/>
    <property type="evidence" value="ECO:0007669"/>
    <property type="project" value="UniProtKB-KW"/>
</dbReference>
<dbReference type="GO" id="GO:0030170">
    <property type="term" value="F:pyridoxal phosphate binding"/>
    <property type="evidence" value="ECO:0007669"/>
    <property type="project" value="InterPro"/>
</dbReference>
<evidence type="ECO:0000256" key="1">
    <source>
        <dbReference type="ARBA" id="ARBA00001933"/>
    </source>
</evidence>
<keyword evidence="2" id="KW-0663">Pyridoxal phosphate</keyword>
<comment type="caution">
    <text evidence="5">The sequence shown here is derived from an EMBL/GenBank/DDBJ whole genome shotgun (WGS) entry which is preliminary data.</text>
</comment>
<comment type="cofactor">
    <cofactor evidence="1">
        <name>pyridoxal 5'-phosphate</name>
        <dbReference type="ChEBI" id="CHEBI:597326"/>
    </cofactor>
</comment>
<evidence type="ECO:0000256" key="2">
    <source>
        <dbReference type="ARBA" id="ARBA00022898"/>
    </source>
</evidence>
<reference evidence="5 6" key="1">
    <citation type="journal article" date="2014" name="Genome Announc.">
        <title>Draft Genome Sequences of Two Vibrionaceae Species, Vibrio ponticus C121 and Photobacterium aphoticum C119, Isolated as Coral Reef Microbiota.</title>
        <authorList>
            <person name="Al-saari N."/>
            <person name="Meirelles P.M."/>
            <person name="Mino S."/>
            <person name="Suda W."/>
            <person name="Oshima K."/>
            <person name="Hattori M."/>
            <person name="Ohkuma M."/>
            <person name="Thompson F.L."/>
            <person name="Gomez-Gil B."/>
            <person name="Sawabe T."/>
            <person name="Sawabe T."/>
        </authorList>
    </citation>
    <scope>NUCLEOTIDE SEQUENCE [LARGE SCALE GENOMIC DNA]</scope>
    <source>
        <strain evidence="5 6">JCM 19237</strain>
    </source>
</reference>
<dbReference type="InterPro" id="IPR015422">
    <property type="entry name" value="PyrdxlP-dep_Trfase_small"/>
</dbReference>
<dbReference type="AlphaFoldDB" id="A0A090QS05"/>
<dbReference type="eggNOG" id="COG1168">
    <property type="taxonomic scope" value="Bacteria"/>
</dbReference>
<evidence type="ECO:0000313" key="6">
    <source>
        <dbReference type="Proteomes" id="UP000029227"/>
    </source>
</evidence>
<dbReference type="Pfam" id="PF00155">
    <property type="entry name" value="Aminotran_1_2"/>
    <property type="match status" value="1"/>
</dbReference>
<name>A0A090QS05_9GAMM</name>
<dbReference type="PANTHER" id="PTHR43525">
    <property type="entry name" value="PROTEIN MALY"/>
    <property type="match status" value="1"/>
</dbReference>
<gene>
    <name evidence="5" type="ORF">JCM19237_1281</name>
</gene>
<dbReference type="STRING" id="754436.JCM19237_1281"/>
<dbReference type="InterPro" id="IPR051798">
    <property type="entry name" value="Class-II_PLP-Dep_Aminotrans"/>
</dbReference>
<dbReference type="EC" id="4.4.1.8" evidence="5"/>
<keyword evidence="3 5" id="KW-0456">Lyase</keyword>
<dbReference type="EMBL" id="BBMN01000004">
    <property type="protein sequence ID" value="GAL04609.1"/>
    <property type="molecule type" value="Genomic_DNA"/>
</dbReference>